<evidence type="ECO:0000256" key="12">
    <source>
        <dbReference type="RuleBase" id="RU010713"/>
    </source>
</evidence>
<proteinExistence type="inferred from homology"/>
<evidence type="ECO:0000256" key="5">
    <source>
        <dbReference type="ARBA" id="ARBA00022692"/>
    </source>
</evidence>
<evidence type="ECO:0000256" key="4">
    <source>
        <dbReference type="ARBA" id="ARBA00022475"/>
    </source>
</evidence>
<keyword evidence="6" id="KW-0303">Gap junction</keyword>
<dbReference type="InterPro" id="IPR000990">
    <property type="entry name" value="Innexin"/>
</dbReference>
<dbReference type="PRINTS" id="PR01262">
    <property type="entry name" value="INNEXIN"/>
</dbReference>
<evidence type="ECO:0000256" key="10">
    <source>
        <dbReference type="ARBA" id="ARBA00023136"/>
    </source>
</evidence>
<dbReference type="GO" id="GO:0005886">
    <property type="term" value="C:plasma membrane"/>
    <property type="evidence" value="ECO:0007669"/>
    <property type="project" value="UniProtKB-SubCell"/>
</dbReference>
<protein>
    <recommendedName>
        <fullName evidence="12">Innexin</fullName>
    </recommendedName>
</protein>
<evidence type="ECO:0000256" key="2">
    <source>
        <dbReference type="ARBA" id="ARBA00004651"/>
    </source>
</evidence>
<feature type="transmembrane region" description="Helical" evidence="12">
    <location>
        <begin position="107"/>
        <end position="125"/>
    </location>
</feature>
<dbReference type="Pfam" id="PF00876">
    <property type="entry name" value="Innexin"/>
    <property type="match status" value="1"/>
</dbReference>
<accession>A0A1B6EBL0</accession>
<sequence>MLDVFRGLKNLIKVSHLHIDSPIFRLHYSITVMVLCAFSLIVTTRQYVGNPIDCVHTKDIPEDVLNTYCWIHSTYTIKNAFKKKIGVDVPYPGVENSRDSGADRKCYGYYQWVCFCLFFQAILFYTPRWLWKQWEGGKIHALMMDLDIGICSEVEKKQKKKLLLDYLWENLRYHNWWCYKYFLCELLSLGNVIGQMFLMNRFFDGAFLTFGIDVITFMESDQEDRIDPMIFIFPRMTKCTFYKYGVSGEVERHDAVCILPLNVVNEKIYIFLWFWFLILFVLSSGVIFYRIIIILSPRMRVYLLRMRFRLIRKEAIESIVRRSKMGDWFLFYMLGENIDSIIFRDVMHDLAAKLNERKPEIIDA</sequence>
<dbReference type="GO" id="GO:0005921">
    <property type="term" value="C:gap junction"/>
    <property type="evidence" value="ECO:0007669"/>
    <property type="project" value="UniProtKB-SubCell"/>
</dbReference>
<keyword evidence="11 12" id="KW-0407">Ion channel</keyword>
<dbReference type="GO" id="GO:0005243">
    <property type="term" value="F:gap junction channel activity"/>
    <property type="evidence" value="ECO:0007669"/>
    <property type="project" value="TreeGrafter"/>
</dbReference>
<evidence type="ECO:0000313" key="13">
    <source>
        <dbReference type="EMBL" id="JAS35311.1"/>
    </source>
</evidence>
<organism evidence="13">
    <name type="scientific">Clastoptera arizonana</name>
    <name type="common">Arizona spittle bug</name>
    <dbReference type="NCBI Taxonomy" id="38151"/>
    <lineage>
        <taxon>Eukaryota</taxon>
        <taxon>Metazoa</taxon>
        <taxon>Ecdysozoa</taxon>
        <taxon>Arthropoda</taxon>
        <taxon>Hexapoda</taxon>
        <taxon>Insecta</taxon>
        <taxon>Pterygota</taxon>
        <taxon>Neoptera</taxon>
        <taxon>Paraneoptera</taxon>
        <taxon>Hemiptera</taxon>
        <taxon>Auchenorrhyncha</taxon>
        <taxon>Cercopoidea</taxon>
        <taxon>Clastopteridae</taxon>
        <taxon>Clastoptera</taxon>
    </lineage>
</organism>
<dbReference type="AlphaFoldDB" id="A0A1B6EBL0"/>
<evidence type="ECO:0000256" key="1">
    <source>
        <dbReference type="ARBA" id="ARBA00004610"/>
    </source>
</evidence>
<evidence type="ECO:0000256" key="9">
    <source>
        <dbReference type="ARBA" id="ARBA00023065"/>
    </source>
</evidence>
<comment type="function">
    <text evidence="12">Structural component of the gap junctions.</text>
</comment>
<gene>
    <name evidence="12" type="primary">inx</name>
    <name evidence="13" type="ORF">g.41584</name>
</gene>
<dbReference type="PANTHER" id="PTHR11893">
    <property type="entry name" value="INNEXIN"/>
    <property type="match status" value="1"/>
</dbReference>
<dbReference type="PANTHER" id="PTHR11893:SF40">
    <property type="entry name" value="INNEXIN SHAKING-B"/>
    <property type="match status" value="1"/>
</dbReference>
<evidence type="ECO:0000256" key="11">
    <source>
        <dbReference type="ARBA" id="ARBA00023303"/>
    </source>
</evidence>
<comment type="similarity">
    <text evidence="12">Belongs to the pannexin family.</text>
</comment>
<comment type="subcellular location">
    <subcellularLocation>
        <location evidence="1">Cell junction</location>
        <location evidence="1">Gap junction</location>
    </subcellularLocation>
    <subcellularLocation>
        <location evidence="2 12">Cell membrane</location>
        <topology evidence="2 12">Multi-pass membrane protein</topology>
    </subcellularLocation>
</comment>
<name>A0A1B6EBL0_9HEMI</name>
<keyword evidence="4" id="KW-1003">Cell membrane</keyword>
<comment type="caution">
    <text evidence="12">Lacks conserved residue(s) required for the propagation of feature annotation.</text>
</comment>
<keyword evidence="3 12" id="KW-0813">Transport</keyword>
<keyword evidence="5 12" id="KW-0812">Transmembrane</keyword>
<evidence type="ECO:0000256" key="7">
    <source>
        <dbReference type="ARBA" id="ARBA00022949"/>
    </source>
</evidence>
<feature type="transmembrane region" description="Helical" evidence="12">
    <location>
        <begin position="23"/>
        <end position="42"/>
    </location>
</feature>
<evidence type="ECO:0000256" key="6">
    <source>
        <dbReference type="ARBA" id="ARBA00022868"/>
    </source>
</evidence>
<evidence type="ECO:0000256" key="8">
    <source>
        <dbReference type="ARBA" id="ARBA00022989"/>
    </source>
</evidence>
<feature type="transmembrane region" description="Helical" evidence="12">
    <location>
        <begin position="268"/>
        <end position="295"/>
    </location>
</feature>
<evidence type="ECO:0000256" key="3">
    <source>
        <dbReference type="ARBA" id="ARBA00022448"/>
    </source>
</evidence>
<dbReference type="EMBL" id="GEDC01001987">
    <property type="protein sequence ID" value="JAS35311.1"/>
    <property type="molecule type" value="Transcribed_RNA"/>
</dbReference>
<reference evidence="13" key="1">
    <citation type="submission" date="2015-12" db="EMBL/GenBank/DDBJ databases">
        <title>De novo transcriptome assembly of four potential Pierce s Disease insect vectors from Arizona vineyards.</title>
        <authorList>
            <person name="Tassone E.E."/>
        </authorList>
    </citation>
    <scope>NUCLEOTIDE SEQUENCE</scope>
</reference>
<keyword evidence="8 12" id="KW-1133">Transmembrane helix</keyword>
<keyword evidence="9 12" id="KW-0406">Ion transport</keyword>
<dbReference type="PROSITE" id="PS51013">
    <property type="entry name" value="PANNEXIN"/>
    <property type="match status" value="1"/>
</dbReference>
<keyword evidence="10 12" id="KW-0472">Membrane</keyword>
<keyword evidence="7" id="KW-0965">Cell junction</keyword>
<dbReference type="GO" id="GO:0034220">
    <property type="term" value="P:monoatomic ion transmembrane transport"/>
    <property type="evidence" value="ECO:0007669"/>
    <property type="project" value="UniProtKB-KW"/>
</dbReference>